<dbReference type="Pfam" id="PF23235">
    <property type="entry name" value="WHD_3rd_Lhr"/>
    <property type="match status" value="1"/>
</dbReference>
<proteinExistence type="predicted"/>
<feature type="domain" description="Large helicase-related protein winged-helix" evidence="2">
    <location>
        <begin position="20"/>
        <end position="106"/>
    </location>
</feature>
<name>A0A1J5QDB3_9ZZZZ</name>
<keyword evidence="3" id="KW-0378">Hydrolase</keyword>
<evidence type="ECO:0000259" key="2">
    <source>
        <dbReference type="Pfam" id="PF23235"/>
    </source>
</evidence>
<dbReference type="InterPro" id="IPR055368">
    <property type="entry name" value="WH3_Lhr"/>
</dbReference>
<organism evidence="3">
    <name type="scientific">mine drainage metagenome</name>
    <dbReference type="NCBI Taxonomy" id="410659"/>
    <lineage>
        <taxon>unclassified sequences</taxon>
        <taxon>metagenomes</taxon>
        <taxon>ecological metagenomes</taxon>
    </lineage>
</organism>
<dbReference type="Pfam" id="PF23234">
    <property type="entry name" value="WHD_4th_Lhr"/>
    <property type="match status" value="1"/>
</dbReference>
<evidence type="ECO:0000313" key="3">
    <source>
        <dbReference type="EMBL" id="OIQ81598.1"/>
    </source>
</evidence>
<accession>A0A1J5QDB3</accession>
<feature type="domain" description="Large helicase-related protein winged-helix" evidence="1">
    <location>
        <begin position="246"/>
        <end position="327"/>
    </location>
</feature>
<keyword evidence="3" id="KW-0067">ATP-binding</keyword>
<reference evidence="3" key="1">
    <citation type="submission" date="2016-10" db="EMBL/GenBank/DDBJ databases">
        <title>Sequence of Gallionella enrichment culture.</title>
        <authorList>
            <person name="Poehlein A."/>
            <person name="Muehling M."/>
            <person name="Daniel R."/>
        </authorList>
    </citation>
    <scope>NUCLEOTIDE SEQUENCE</scope>
</reference>
<gene>
    <name evidence="3" type="ORF">GALL_366260</name>
</gene>
<protein>
    <submittedName>
        <fullName evidence="3">Putative ATP-dependent helicase Lhr</fullName>
    </submittedName>
</protein>
<evidence type="ECO:0000259" key="1">
    <source>
        <dbReference type="Pfam" id="PF23234"/>
    </source>
</evidence>
<dbReference type="GO" id="GO:0004386">
    <property type="term" value="F:helicase activity"/>
    <property type="evidence" value="ECO:0007669"/>
    <property type="project" value="UniProtKB-KW"/>
</dbReference>
<dbReference type="InterPro" id="IPR055367">
    <property type="entry name" value="WH4_Lhr"/>
</dbReference>
<dbReference type="EMBL" id="MLJW01000903">
    <property type="protein sequence ID" value="OIQ81598.1"/>
    <property type="molecule type" value="Genomic_DNA"/>
</dbReference>
<keyword evidence="3" id="KW-0347">Helicase</keyword>
<dbReference type="AlphaFoldDB" id="A0A1J5QDB3"/>
<sequence length="470" mass="48753">MLRTLRRRSLAALRSEVEPVPQTALGVFLPRWHAVGQLGGLDGLARAIDQLSGAVVPASVLETLVLPARVRDYTPGLLDELTGAGAVLWCGHGTLPGGDALISLHPTVDAAVSLPAPLDTDPGLTPDSPVHAAVLSALAGGGAYFMAGLVVRVDELLAGDGSSTPPHVDGRTVAEAVWDLVWAGQVTNDSLGPLRARLGLRDRPHRQPGGARPLARTRVLASFAGRPGSGVPAENAGRWSMLPTREPDPTVRMHALAQRLLARHGVITRAIVPSERLAASFGALYRVLAASETVGRVRRGYFVEHLGGSQFALPAAVDQLRADARDIDPDGSGSPAVTVLLAATDPANPYGAALAWPPPLAQDEANDGGGPRPSRRAGAVVVLVAGALVLFVERGGRSLLSFTDDRTALEQACVELATAIRGGSLGRVVLTRADGNEVLAPPRRATPLTSALAAAGFAPTPRGLRLRGQS</sequence>
<comment type="caution">
    <text evidence="3">The sequence shown here is derived from an EMBL/GenBank/DDBJ whole genome shotgun (WGS) entry which is preliminary data.</text>
</comment>
<keyword evidence="3" id="KW-0547">Nucleotide-binding</keyword>